<gene>
    <name evidence="4" type="ORF">PF005_g6797</name>
    <name evidence="2" type="ORF">PF006_g22146</name>
    <name evidence="3" type="ORF">PF007_g6657</name>
    <name evidence="5" type="ORF">PF008_g26948</name>
</gene>
<comment type="caution">
    <text evidence="2">The sequence shown here is derived from an EMBL/GenBank/DDBJ whole genome shotgun (WGS) entry which is preliminary data.</text>
</comment>
<evidence type="ECO:0000313" key="6">
    <source>
        <dbReference type="Proteomes" id="UP000433483"/>
    </source>
</evidence>
<dbReference type="Proteomes" id="UP000441208">
    <property type="component" value="Unassembled WGS sequence"/>
</dbReference>
<dbReference type="AlphaFoldDB" id="A0A6A3RU24"/>
<reference evidence="6 7" key="1">
    <citation type="submission" date="2018-08" db="EMBL/GenBank/DDBJ databases">
        <title>Genomic investigation of the strawberry pathogen Phytophthora fragariae indicates pathogenicity is determined by transcriptional variation in three key races.</title>
        <authorList>
            <person name="Adams T.M."/>
            <person name="Armitage A.D."/>
            <person name="Sobczyk M.K."/>
            <person name="Bates H.J."/>
            <person name="Dunwell J.M."/>
            <person name="Nellist C.F."/>
            <person name="Harrison R.J."/>
        </authorList>
    </citation>
    <scope>NUCLEOTIDE SEQUENCE [LARGE SCALE GENOMIC DNA]</scope>
    <source>
        <strain evidence="4 6">NOV-27</strain>
        <strain evidence="2 7">NOV-5</strain>
        <strain evidence="3 8">NOV-71</strain>
        <strain evidence="5 9">NOV-77</strain>
    </source>
</reference>
<accession>A0A6A3RU24</accession>
<dbReference type="EMBL" id="QXGB01000260">
    <property type="protein sequence ID" value="KAE9222193.1"/>
    <property type="molecule type" value="Genomic_DNA"/>
</dbReference>
<proteinExistence type="predicted"/>
<dbReference type="EMBL" id="QXFY01003422">
    <property type="protein sequence ID" value="KAE9285306.1"/>
    <property type="molecule type" value="Genomic_DNA"/>
</dbReference>
<evidence type="ECO:0000313" key="8">
    <source>
        <dbReference type="Proteomes" id="UP000441208"/>
    </source>
</evidence>
<keyword evidence="6" id="KW-1185">Reference proteome</keyword>
<evidence type="ECO:0000313" key="9">
    <source>
        <dbReference type="Proteomes" id="UP000486351"/>
    </source>
</evidence>
<dbReference type="Proteomes" id="UP000440732">
    <property type="component" value="Unassembled WGS sequence"/>
</dbReference>
<sequence length="58" mass="6201">MDGCLVSCNSVVETSDAKDEDEEDDSKASGVTTETSEVAVVSAGRKVRTGMYYDTCEE</sequence>
<evidence type="ECO:0000313" key="2">
    <source>
        <dbReference type="EMBL" id="KAE9103553.1"/>
    </source>
</evidence>
<evidence type="ECO:0000313" key="3">
    <source>
        <dbReference type="EMBL" id="KAE9124607.1"/>
    </source>
</evidence>
<dbReference type="EMBL" id="QXGA01002120">
    <property type="protein sequence ID" value="KAE9103553.1"/>
    <property type="molecule type" value="Genomic_DNA"/>
</dbReference>
<evidence type="ECO:0000313" key="7">
    <source>
        <dbReference type="Proteomes" id="UP000440732"/>
    </source>
</evidence>
<name>A0A6A3RU24_9STRA</name>
<evidence type="ECO:0000313" key="4">
    <source>
        <dbReference type="EMBL" id="KAE9222193.1"/>
    </source>
</evidence>
<evidence type="ECO:0000313" key="5">
    <source>
        <dbReference type="EMBL" id="KAE9285306.1"/>
    </source>
</evidence>
<evidence type="ECO:0000256" key="1">
    <source>
        <dbReference type="SAM" id="MobiDB-lite"/>
    </source>
</evidence>
<organism evidence="2 7">
    <name type="scientific">Phytophthora fragariae</name>
    <dbReference type="NCBI Taxonomy" id="53985"/>
    <lineage>
        <taxon>Eukaryota</taxon>
        <taxon>Sar</taxon>
        <taxon>Stramenopiles</taxon>
        <taxon>Oomycota</taxon>
        <taxon>Peronosporomycetes</taxon>
        <taxon>Peronosporales</taxon>
        <taxon>Peronosporaceae</taxon>
        <taxon>Phytophthora</taxon>
    </lineage>
</organism>
<dbReference type="EMBL" id="QXFZ01000252">
    <property type="protein sequence ID" value="KAE9124607.1"/>
    <property type="molecule type" value="Genomic_DNA"/>
</dbReference>
<dbReference type="Proteomes" id="UP000486351">
    <property type="component" value="Unassembled WGS sequence"/>
</dbReference>
<feature type="region of interest" description="Disordered" evidence="1">
    <location>
        <begin position="12"/>
        <end position="36"/>
    </location>
</feature>
<dbReference type="Proteomes" id="UP000433483">
    <property type="component" value="Unassembled WGS sequence"/>
</dbReference>
<protein>
    <submittedName>
        <fullName evidence="2">Uncharacterized protein</fullName>
    </submittedName>
</protein>